<dbReference type="AlphaFoldDB" id="A0A8J3UBK8"/>
<feature type="chain" id="PRO_5035203163" evidence="2">
    <location>
        <begin position="26"/>
        <end position="426"/>
    </location>
</feature>
<keyword evidence="2" id="KW-0732">Signal</keyword>
<dbReference type="EMBL" id="BOOP01000036">
    <property type="protein sequence ID" value="GII41830.1"/>
    <property type="molecule type" value="Genomic_DNA"/>
</dbReference>
<reference evidence="3 4" key="1">
    <citation type="submission" date="2021-01" db="EMBL/GenBank/DDBJ databases">
        <title>Whole genome shotgun sequence of Planotetraspora phitsanulokensis NBRC 104273.</title>
        <authorList>
            <person name="Komaki H."/>
            <person name="Tamura T."/>
        </authorList>
    </citation>
    <scope>NUCLEOTIDE SEQUENCE [LARGE SCALE GENOMIC DNA]</scope>
    <source>
        <strain evidence="3 4">NBRC 104273</strain>
    </source>
</reference>
<keyword evidence="4" id="KW-1185">Reference proteome</keyword>
<feature type="compositionally biased region" description="Low complexity" evidence="1">
    <location>
        <begin position="101"/>
        <end position="138"/>
    </location>
</feature>
<feature type="region of interest" description="Disordered" evidence="1">
    <location>
        <begin position="219"/>
        <end position="252"/>
    </location>
</feature>
<organism evidence="3 4">
    <name type="scientific">Planotetraspora phitsanulokensis</name>
    <dbReference type="NCBI Taxonomy" id="575192"/>
    <lineage>
        <taxon>Bacteria</taxon>
        <taxon>Bacillati</taxon>
        <taxon>Actinomycetota</taxon>
        <taxon>Actinomycetes</taxon>
        <taxon>Streptosporangiales</taxon>
        <taxon>Streptosporangiaceae</taxon>
        <taxon>Planotetraspora</taxon>
    </lineage>
</organism>
<feature type="region of interest" description="Disordered" evidence="1">
    <location>
        <begin position="64"/>
        <end position="197"/>
    </location>
</feature>
<name>A0A8J3UBK8_9ACTN</name>
<protein>
    <submittedName>
        <fullName evidence="3">Uncharacterized protein</fullName>
    </submittedName>
</protein>
<sequence length="426" mass="43981">MRRLIATPILGMAVTLAAGWAPATAADELAIRSITVKPGTPVVGPTGSVKVVVEVMARGATAVSVRLEPGRTGPVTPNDPETPPSPGVQQPPVNPSTPGNVVPGAPAQPAQAPAQTPAHVPAQAPAASPQAVVPARPQSQAHAPSQVPAQVKTPAPAQASGQVPTPVKASAPPQAPAKPPAQAQTPSQVPPQVKPAVPAQVPAKVPAKVPAQVPGQASAQVPAQVKTPAPAQAPAKIPAPTQAAGAPTAAPPAAALNAHAAPHRAMRATAAQVPGTSRDRSEWETWLFLPERPLSRWYPSGPWTVTATARNAEGNVVTYRTIFFLKRQTALEGVNVVRSDNQVRITGTLLRVDPLGRVDYRPFEGQEIALAFRPSGSGTWRTMGTAVTDKNGWFSSRHRGMGDGVWRAEYAGTGHYAGEISADKHP</sequence>
<gene>
    <name evidence="3" type="ORF">Pph01_68330</name>
</gene>
<evidence type="ECO:0000256" key="2">
    <source>
        <dbReference type="SAM" id="SignalP"/>
    </source>
</evidence>
<proteinExistence type="predicted"/>
<dbReference type="Proteomes" id="UP000622547">
    <property type="component" value="Unassembled WGS sequence"/>
</dbReference>
<evidence type="ECO:0000313" key="3">
    <source>
        <dbReference type="EMBL" id="GII41830.1"/>
    </source>
</evidence>
<accession>A0A8J3UBK8</accession>
<evidence type="ECO:0000256" key="1">
    <source>
        <dbReference type="SAM" id="MobiDB-lite"/>
    </source>
</evidence>
<evidence type="ECO:0000313" key="4">
    <source>
        <dbReference type="Proteomes" id="UP000622547"/>
    </source>
</evidence>
<comment type="caution">
    <text evidence="3">The sequence shown here is derived from an EMBL/GenBank/DDBJ whole genome shotgun (WGS) entry which is preliminary data.</text>
</comment>
<feature type="signal peptide" evidence="2">
    <location>
        <begin position="1"/>
        <end position="25"/>
    </location>
</feature>